<dbReference type="Proteomes" id="UP000596742">
    <property type="component" value="Unassembled WGS sequence"/>
</dbReference>
<dbReference type="SMART" id="SM01265">
    <property type="entry name" value="Mab-21"/>
    <property type="match status" value="1"/>
</dbReference>
<reference evidence="2" key="1">
    <citation type="submission" date="2018-11" db="EMBL/GenBank/DDBJ databases">
        <authorList>
            <person name="Alioto T."/>
            <person name="Alioto T."/>
        </authorList>
    </citation>
    <scope>NUCLEOTIDE SEQUENCE</scope>
</reference>
<dbReference type="AlphaFoldDB" id="A0A8B6EH89"/>
<keyword evidence="3" id="KW-1185">Reference proteome</keyword>
<feature type="domain" description="Mab-21-like HhH/H2TH-like" evidence="1">
    <location>
        <begin position="125"/>
        <end position="214"/>
    </location>
</feature>
<protein>
    <recommendedName>
        <fullName evidence="1">Mab-21-like HhH/H2TH-like domain-containing protein</fullName>
    </recommendedName>
</protein>
<dbReference type="OrthoDB" id="6112914at2759"/>
<sequence>MLEQHEMKYFLSNNLYKQDFSKNILKARPFLNKIHGPCISDENEQYDYAFCLKCDKFISQAVPWINRPRSSWLSPEIISEIVMNGVLFVPIGFKGSIYEQLEWRISFSVAEKFLIFSFNHTQLLCYALLKIVLKEIIEKDEDLKTLLCSYYLKTLVFWVSDDANPTTWRPDNIIPCFMACLQRLLYCLEYSTLLHYFISDCNFFELRLRTELEKKKKLINMLTNLYQQGVQRFSVTETLHDYTRFFAVISKQIYSNTGIVHAVLQIVRNCNIPYDERRTCILLNCLGHLSKTELCHDLFLYVVSASHQVLPTRSQTRHQQNNKPQYNKYKYDLSHLLIGLHSDAVTGWLMMASFFYFHENYFKSLDFINYALSKFTDEKCDHLFSSKTRLILTPKQQSALDVMKKERLIATFRALTITNLHFTCKSQIIPKELQQDVIKSNTSYHPLTFAHFLRFLCCFHLHDLISCKDALKQLSLANERLRPPGKLVGSYYLRSFMFGVIAAQMLGETDSAKRFFKMIAQQDKANYTSAATRLLELR</sequence>
<accession>A0A8B6EH89</accession>
<organism evidence="2 3">
    <name type="scientific">Mytilus galloprovincialis</name>
    <name type="common">Mediterranean mussel</name>
    <dbReference type="NCBI Taxonomy" id="29158"/>
    <lineage>
        <taxon>Eukaryota</taxon>
        <taxon>Metazoa</taxon>
        <taxon>Spiralia</taxon>
        <taxon>Lophotrochozoa</taxon>
        <taxon>Mollusca</taxon>
        <taxon>Bivalvia</taxon>
        <taxon>Autobranchia</taxon>
        <taxon>Pteriomorphia</taxon>
        <taxon>Mytilida</taxon>
        <taxon>Mytiloidea</taxon>
        <taxon>Mytilidae</taxon>
        <taxon>Mytilinae</taxon>
        <taxon>Mytilus</taxon>
    </lineage>
</organism>
<name>A0A8B6EH89_MYTGA</name>
<dbReference type="InterPro" id="IPR046906">
    <property type="entry name" value="Mab-21_HhH/H2TH-like"/>
</dbReference>
<dbReference type="Gene3D" id="1.10.1410.40">
    <property type="match status" value="1"/>
</dbReference>
<gene>
    <name evidence="2" type="ORF">MGAL_10B066215</name>
</gene>
<evidence type="ECO:0000313" key="2">
    <source>
        <dbReference type="EMBL" id="VDI34587.1"/>
    </source>
</evidence>
<comment type="caution">
    <text evidence="2">The sequence shown here is derived from an EMBL/GenBank/DDBJ whole genome shotgun (WGS) entry which is preliminary data.</text>
</comment>
<evidence type="ECO:0000259" key="1">
    <source>
        <dbReference type="Pfam" id="PF20266"/>
    </source>
</evidence>
<dbReference type="InterPro" id="IPR024810">
    <property type="entry name" value="MAB21L/cGLR"/>
</dbReference>
<proteinExistence type="predicted"/>
<dbReference type="PANTHER" id="PTHR10656:SF69">
    <property type="entry name" value="MAB-21-LIKE HHH_H2TH-LIKE DOMAIN-CONTAINING PROTEIN"/>
    <property type="match status" value="1"/>
</dbReference>
<evidence type="ECO:0000313" key="3">
    <source>
        <dbReference type="Proteomes" id="UP000596742"/>
    </source>
</evidence>
<dbReference type="Pfam" id="PF20266">
    <property type="entry name" value="Mab-21_C"/>
    <property type="match status" value="1"/>
</dbReference>
<dbReference type="EMBL" id="UYJE01005163">
    <property type="protein sequence ID" value="VDI34587.1"/>
    <property type="molecule type" value="Genomic_DNA"/>
</dbReference>
<dbReference type="PANTHER" id="PTHR10656">
    <property type="entry name" value="CELL FATE DETERMINING PROTEIN MAB21-RELATED"/>
    <property type="match status" value="1"/>
</dbReference>